<name>A0ABS1WAJ9_9GAMM</name>
<feature type="region of interest" description="Disordered" evidence="1">
    <location>
        <begin position="74"/>
        <end position="101"/>
    </location>
</feature>
<keyword evidence="3" id="KW-1185">Reference proteome</keyword>
<organism evidence="2 3">
    <name type="scientific">Legionella bononiensis</name>
    <dbReference type="NCBI Taxonomy" id="2793102"/>
    <lineage>
        <taxon>Bacteria</taxon>
        <taxon>Pseudomonadati</taxon>
        <taxon>Pseudomonadota</taxon>
        <taxon>Gammaproteobacteria</taxon>
        <taxon>Legionellales</taxon>
        <taxon>Legionellaceae</taxon>
        <taxon>Legionella</taxon>
    </lineage>
</organism>
<reference evidence="2 3" key="1">
    <citation type="submission" date="2020-12" db="EMBL/GenBank/DDBJ databases">
        <title>WGS of Legionella: environmental sample.</title>
        <authorList>
            <person name="Cristino S."/>
            <person name="Girolamini L."/>
            <person name="Salaris S."/>
            <person name="Pascale M.R."/>
            <person name="Mazzotta M."/>
            <person name="Orsini M."/>
            <person name="Grottola A."/>
        </authorList>
    </citation>
    <scope>NUCLEOTIDE SEQUENCE [LARGE SCALE GENOMIC DNA]</scope>
    <source>
        <strain evidence="2 3">30cs62</strain>
    </source>
</reference>
<dbReference type="EMBL" id="JADWVN010000011">
    <property type="protein sequence ID" value="MBL7526290.1"/>
    <property type="molecule type" value="Genomic_DNA"/>
</dbReference>
<evidence type="ECO:0000313" key="2">
    <source>
        <dbReference type="EMBL" id="MBL7526290.1"/>
    </source>
</evidence>
<accession>A0ABS1WAJ9</accession>
<comment type="caution">
    <text evidence="2">The sequence shown here is derived from an EMBL/GenBank/DDBJ whole genome shotgun (WGS) entry which is preliminary data.</text>
</comment>
<evidence type="ECO:0000256" key="1">
    <source>
        <dbReference type="SAM" id="MobiDB-lite"/>
    </source>
</evidence>
<proteinExistence type="predicted"/>
<dbReference type="Proteomes" id="UP000809910">
    <property type="component" value="Unassembled WGS sequence"/>
</dbReference>
<dbReference type="RefSeq" id="WP_238400411.1">
    <property type="nucleotide sequence ID" value="NZ_JADWVN010000011.1"/>
</dbReference>
<protein>
    <submittedName>
        <fullName evidence="2">Uncharacterized protein</fullName>
    </submittedName>
</protein>
<sequence>MKCEARNPGSPAKRAPIIPAFGDSFTAFRMTVFSELKTARHPECNEGSPEGGIVPAFGDSFTASRMTVFSELKTARHPECNEGSPEGGIMPAFGDPSLRSG</sequence>
<evidence type="ECO:0000313" key="3">
    <source>
        <dbReference type="Proteomes" id="UP000809910"/>
    </source>
</evidence>
<gene>
    <name evidence="2" type="ORF">I5282_06865</name>
</gene>